<dbReference type="InterPro" id="IPR051933">
    <property type="entry name" value="Resuscitation_pf_RpfB"/>
</dbReference>
<protein>
    <submittedName>
        <fullName evidence="6">Resuscitation-promoting factor RpfB</fullName>
    </submittedName>
</protein>
<dbReference type="InterPro" id="IPR010618">
    <property type="entry name" value="RPF"/>
</dbReference>
<evidence type="ECO:0000259" key="5">
    <source>
        <dbReference type="PROSITE" id="PS51109"/>
    </source>
</evidence>
<dbReference type="Pfam" id="PF06737">
    <property type="entry name" value="Transglycosylas"/>
    <property type="match status" value="1"/>
</dbReference>
<keyword evidence="4" id="KW-0472">Membrane</keyword>
<dbReference type="Pfam" id="PF03990">
    <property type="entry name" value="DUF348"/>
    <property type="match status" value="3"/>
</dbReference>
<dbReference type="PROSITE" id="PS51109">
    <property type="entry name" value="G5"/>
    <property type="match status" value="1"/>
</dbReference>
<dbReference type="PANTHER" id="PTHR39160">
    <property type="entry name" value="CELL WALL-BINDING PROTEIN YOCH"/>
    <property type="match status" value="1"/>
</dbReference>
<comment type="similarity">
    <text evidence="1">Belongs to the transglycosylase family. Rpf subfamily.</text>
</comment>
<evidence type="ECO:0000256" key="1">
    <source>
        <dbReference type="ARBA" id="ARBA00010830"/>
    </source>
</evidence>
<feature type="domain" description="G5" evidence="5">
    <location>
        <begin position="234"/>
        <end position="314"/>
    </location>
</feature>
<organism evidence="6 7">
    <name type="scientific">Mycobacteroides abscessus subsp. bolletii</name>
    <dbReference type="NCBI Taxonomy" id="319705"/>
    <lineage>
        <taxon>Bacteria</taxon>
        <taxon>Bacillati</taxon>
        <taxon>Actinomycetota</taxon>
        <taxon>Actinomycetes</taxon>
        <taxon>Mycobacteriales</taxon>
        <taxon>Mycobacteriaceae</taxon>
        <taxon>Mycobacteroides</taxon>
        <taxon>Mycobacteroides abscessus</taxon>
    </lineage>
</organism>
<dbReference type="InterPro" id="IPR011098">
    <property type="entry name" value="G5_dom"/>
</dbReference>
<keyword evidence="2" id="KW-0732">Signal</keyword>
<dbReference type="Gene3D" id="1.10.530.10">
    <property type="match status" value="1"/>
</dbReference>
<dbReference type="SUPFAM" id="SSF53955">
    <property type="entry name" value="Lysozyme-like"/>
    <property type="match status" value="1"/>
</dbReference>
<keyword evidence="3" id="KW-0378">Hydrolase</keyword>
<dbReference type="PANTHER" id="PTHR39160:SF4">
    <property type="entry name" value="RESUSCITATION-PROMOTING FACTOR RPFB"/>
    <property type="match status" value="1"/>
</dbReference>
<dbReference type="EMBL" id="FSFA01000012">
    <property type="protein sequence ID" value="SHY18776.1"/>
    <property type="molecule type" value="Genomic_DNA"/>
</dbReference>
<comment type="caution">
    <text evidence="6">The sequence shown here is derived from an EMBL/GenBank/DDBJ whole genome shotgun (WGS) entry which is preliminary data.</text>
</comment>
<reference evidence="6 7" key="1">
    <citation type="submission" date="2016-11" db="EMBL/GenBank/DDBJ databases">
        <authorList>
            <consortium name="Pathogen Informatics"/>
        </authorList>
    </citation>
    <scope>NUCLEOTIDE SEQUENCE [LARGE SCALE GENOMIC DNA]</scope>
    <source>
        <strain evidence="6 7">968</strain>
    </source>
</reference>
<proteinExistence type="inferred from homology"/>
<dbReference type="GO" id="GO:0016787">
    <property type="term" value="F:hydrolase activity"/>
    <property type="evidence" value="ECO:0007669"/>
    <property type="project" value="UniProtKB-KW"/>
</dbReference>
<gene>
    <name evidence="6" type="ORF">SAMEA2275694_05226</name>
</gene>
<dbReference type="Proteomes" id="UP000185183">
    <property type="component" value="Unassembled WGS sequence"/>
</dbReference>
<dbReference type="SMART" id="SM01208">
    <property type="entry name" value="G5"/>
    <property type="match status" value="1"/>
</dbReference>
<evidence type="ECO:0000313" key="7">
    <source>
        <dbReference type="Proteomes" id="UP000185183"/>
    </source>
</evidence>
<evidence type="ECO:0000256" key="3">
    <source>
        <dbReference type="ARBA" id="ARBA00022801"/>
    </source>
</evidence>
<dbReference type="CDD" id="cd13925">
    <property type="entry name" value="RPF"/>
    <property type="match status" value="1"/>
</dbReference>
<evidence type="ECO:0000313" key="6">
    <source>
        <dbReference type="EMBL" id="SHY18776.1"/>
    </source>
</evidence>
<sequence>MINEDDYQPNFAVRNPVSRLRNERRKPLLVNALTKLNATRSPLLRALVAALLVVIGAGGGYAIAAHKTLTLNVDGNAMTVTTVKSRVSEVLADYGYALSDRDDVAPAKHDSVRDGDTIVLKRSRPLDISVDGQDTQQVWTTASTVNDALSQLSMTDTAPTAATRGSRLPLEGMSLAVVSAKTVQLNDGGVISTPRIAAPTVGALLEATGNPLQQFDTVDPAPSTPVTADMPITVTRIRVSKVTEQAPLAPTPQKIEDPEMNMSRSVVQDPGAPGTQDIVYSVLSVNGRETGRMPVSNNVLTPARDSVLRVGAKPGTEVPAVTRGSAWDALAQCEAGGNWAINTGNGFYGGVQFDYGTWLAHGGGKYAPRADLATREEQIAIAEKTLSAQGWGAWPVCSARVGAR</sequence>
<dbReference type="InterPro" id="IPR023346">
    <property type="entry name" value="Lysozyme-like_dom_sf"/>
</dbReference>
<evidence type="ECO:0000256" key="2">
    <source>
        <dbReference type="ARBA" id="ARBA00022729"/>
    </source>
</evidence>
<name>A0A9Q7SIY0_9MYCO</name>
<keyword evidence="4" id="KW-1133">Transmembrane helix</keyword>
<feature type="transmembrane region" description="Helical" evidence="4">
    <location>
        <begin position="43"/>
        <end position="64"/>
    </location>
</feature>
<evidence type="ECO:0000256" key="4">
    <source>
        <dbReference type="SAM" id="Phobius"/>
    </source>
</evidence>
<dbReference type="AlphaFoldDB" id="A0A9Q7SIY0"/>
<dbReference type="InterPro" id="IPR007137">
    <property type="entry name" value="DUF348"/>
</dbReference>
<dbReference type="Gene3D" id="2.20.230.10">
    <property type="entry name" value="Resuscitation-promoting factor rpfb"/>
    <property type="match status" value="1"/>
</dbReference>
<accession>A0A9Q7SIY0</accession>
<keyword evidence="4" id="KW-0812">Transmembrane</keyword>
<dbReference type="Pfam" id="PF07501">
    <property type="entry name" value="G5"/>
    <property type="match status" value="1"/>
</dbReference>